<dbReference type="Pfam" id="PF03466">
    <property type="entry name" value="LysR_substrate"/>
    <property type="match status" value="1"/>
</dbReference>
<accession>A0ABT4VSX2</accession>
<dbReference type="EMBL" id="JAPJZH010000016">
    <property type="protein sequence ID" value="MDA4847812.1"/>
    <property type="molecule type" value="Genomic_DNA"/>
</dbReference>
<feature type="domain" description="HTH lysR-type" evidence="5">
    <location>
        <begin position="7"/>
        <end position="64"/>
    </location>
</feature>
<dbReference type="Gene3D" id="3.40.190.290">
    <property type="match status" value="1"/>
</dbReference>
<dbReference type="InterPro" id="IPR050950">
    <property type="entry name" value="HTH-type_LysR_regulators"/>
</dbReference>
<dbReference type="SUPFAM" id="SSF53850">
    <property type="entry name" value="Periplasmic binding protein-like II"/>
    <property type="match status" value="1"/>
</dbReference>
<dbReference type="Gene3D" id="1.10.10.10">
    <property type="entry name" value="Winged helix-like DNA-binding domain superfamily/Winged helix DNA-binding domain"/>
    <property type="match status" value="1"/>
</dbReference>
<dbReference type="InterPro" id="IPR000847">
    <property type="entry name" value="LysR_HTH_N"/>
</dbReference>
<dbReference type="SUPFAM" id="SSF46785">
    <property type="entry name" value="Winged helix' DNA-binding domain"/>
    <property type="match status" value="1"/>
</dbReference>
<evidence type="ECO:0000256" key="4">
    <source>
        <dbReference type="ARBA" id="ARBA00023163"/>
    </source>
</evidence>
<dbReference type="PANTHER" id="PTHR30419:SF8">
    <property type="entry name" value="NITROGEN ASSIMILATION TRANSCRIPTIONAL ACTIVATOR-RELATED"/>
    <property type="match status" value="1"/>
</dbReference>
<comment type="caution">
    <text evidence="6">The sequence shown here is derived from an EMBL/GenBank/DDBJ whole genome shotgun (WGS) entry which is preliminary data.</text>
</comment>
<name>A0ABT4VSX2_9HYPH</name>
<dbReference type="PROSITE" id="PS50931">
    <property type="entry name" value="HTH_LYSR"/>
    <property type="match status" value="1"/>
</dbReference>
<dbReference type="Proteomes" id="UP001148313">
    <property type="component" value="Unassembled WGS sequence"/>
</dbReference>
<evidence type="ECO:0000313" key="7">
    <source>
        <dbReference type="Proteomes" id="UP001148313"/>
    </source>
</evidence>
<protein>
    <submittedName>
        <fullName evidence="6">LysR family transcriptional regulator</fullName>
    </submittedName>
</protein>
<sequence length="309" mass="33975">MTTAPALLSRKLHVFAAVYDTCSTTAAAALIGLTQSAVSKSISQLEADLGVKLFERTLQGLRPMPTADALRRRCRWIERELDLAASELHSAASLENVVLHIGSGPVWNVRLLPAFLPGYCADNPQVRLDIVTGSGDYLVPRMIDGTLDVYFGVLSDELDRPGLHCERLLSMELQVYARFGHPMLQEPQPPLDSLVNYPWIGFSSDNKLQKNVSEWGRKLGIPTQLFSLRLMSLAAMMSVAKESDHLIFAVDALEHELTRNGLARVPIPFGPGQVISGIAVRSSIAELPPIEDLMERARKVRQTKDGIPS</sequence>
<dbReference type="Pfam" id="PF00126">
    <property type="entry name" value="HTH_1"/>
    <property type="match status" value="1"/>
</dbReference>
<keyword evidence="4" id="KW-0804">Transcription</keyword>
<keyword evidence="3" id="KW-0238">DNA-binding</keyword>
<evidence type="ECO:0000256" key="3">
    <source>
        <dbReference type="ARBA" id="ARBA00023125"/>
    </source>
</evidence>
<dbReference type="PANTHER" id="PTHR30419">
    <property type="entry name" value="HTH-TYPE TRANSCRIPTIONAL REGULATOR YBHD"/>
    <property type="match status" value="1"/>
</dbReference>
<evidence type="ECO:0000313" key="6">
    <source>
        <dbReference type="EMBL" id="MDA4847812.1"/>
    </source>
</evidence>
<dbReference type="RefSeq" id="WP_271091654.1">
    <property type="nucleotide sequence ID" value="NZ_JAPJZH010000016.1"/>
</dbReference>
<keyword evidence="7" id="KW-1185">Reference proteome</keyword>
<dbReference type="InterPro" id="IPR036388">
    <property type="entry name" value="WH-like_DNA-bd_sf"/>
</dbReference>
<evidence type="ECO:0000256" key="1">
    <source>
        <dbReference type="ARBA" id="ARBA00009437"/>
    </source>
</evidence>
<proteinExistence type="inferred from homology"/>
<organism evidence="6 7">
    <name type="scientific">Hoeflea poritis</name>
    <dbReference type="NCBI Taxonomy" id="2993659"/>
    <lineage>
        <taxon>Bacteria</taxon>
        <taxon>Pseudomonadati</taxon>
        <taxon>Pseudomonadota</taxon>
        <taxon>Alphaproteobacteria</taxon>
        <taxon>Hyphomicrobiales</taxon>
        <taxon>Rhizobiaceae</taxon>
        <taxon>Hoeflea</taxon>
    </lineage>
</organism>
<keyword evidence="2" id="KW-0805">Transcription regulation</keyword>
<dbReference type="InterPro" id="IPR005119">
    <property type="entry name" value="LysR_subst-bd"/>
</dbReference>
<evidence type="ECO:0000256" key="2">
    <source>
        <dbReference type="ARBA" id="ARBA00023015"/>
    </source>
</evidence>
<comment type="similarity">
    <text evidence="1">Belongs to the LysR transcriptional regulatory family.</text>
</comment>
<dbReference type="InterPro" id="IPR036390">
    <property type="entry name" value="WH_DNA-bd_sf"/>
</dbReference>
<dbReference type="PRINTS" id="PR00039">
    <property type="entry name" value="HTHLYSR"/>
</dbReference>
<gene>
    <name evidence="6" type="ORF">OOZ53_20800</name>
</gene>
<reference evidence="6" key="1">
    <citation type="submission" date="2022-11" db="EMBL/GenBank/DDBJ databases">
        <title>Hoeflea poritis sp. nov., isolated from scleractinian coral Porites lutea.</title>
        <authorList>
            <person name="Zhang G."/>
            <person name="Wei Q."/>
            <person name="Cai L."/>
        </authorList>
    </citation>
    <scope>NUCLEOTIDE SEQUENCE</scope>
    <source>
        <strain evidence="6">E7-10</strain>
    </source>
</reference>
<evidence type="ECO:0000259" key="5">
    <source>
        <dbReference type="PROSITE" id="PS50931"/>
    </source>
</evidence>